<gene>
    <name evidence="2" type="ORF">GCM10009547_01410</name>
</gene>
<dbReference type="InterPro" id="IPR029032">
    <property type="entry name" value="AhpD-like"/>
</dbReference>
<dbReference type="EMBL" id="BAAAHE010000002">
    <property type="protein sequence ID" value="GAA0603529.1"/>
    <property type="molecule type" value="Genomic_DNA"/>
</dbReference>
<evidence type="ECO:0000313" key="3">
    <source>
        <dbReference type="Proteomes" id="UP001500957"/>
    </source>
</evidence>
<sequence>MSDEEFRHPSHSYLAEAAPEFFERYDAVVRMALALDGDEGLALPHKYRELIVICMLALLRAPEDAIANHIGRALGAGLSEAELVEGLQAAFVPGGAPVLMHGIRSLVRYREGA</sequence>
<dbReference type="RefSeq" id="WP_344600529.1">
    <property type="nucleotide sequence ID" value="NZ_BAAAHE010000002.1"/>
</dbReference>
<comment type="caution">
    <text evidence="2">The sequence shown here is derived from an EMBL/GenBank/DDBJ whole genome shotgun (WGS) entry which is preliminary data.</text>
</comment>
<dbReference type="InterPro" id="IPR003779">
    <property type="entry name" value="CMD-like"/>
</dbReference>
<keyword evidence="3" id="KW-1185">Reference proteome</keyword>
<organism evidence="2 3">
    <name type="scientific">Sporichthya brevicatena</name>
    <dbReference type="NCBI Taxonomy" id="171442"/>
    <lineage>
        <taxon>Bacteria</taxon>
        <taxon>Bacillati</taxon>
        <taxon>Actinomycetota</taxon>
        <taxon>Actinomycetes</taxon>
        <taxon>Sporichthyales</taxon>
        <taxon>Sporichthyaceae</taxon>
        <taxon>Sporichthya</taxon>
    </lineage>
</organism>
<accession>A0ABP3R4M7</accession>
<evidence type="ECO:0000259" key="1">
    <source>
        <dbReference type="Pfam" id="PF02627"/>
    </source>
</evidence>
<dbReference type="SUPFAM" id="SSF69118">
    <property type="entry name" value="AhpD-like"/>
    <property type="match status" value="1"/>
</dbReference>
<name>A0ABP3R4M7_9ACTN</name>
<protein>
    <recommendedName>
        <fullName evidence="1">Carboxymuconolactone decarboxylase-like domain-containing protein</fullName>
    </recommendedName>
</protein>
<dbReference type="Gene3D" id="1.20.1290.10">
    <property type="entry name" value="AhpD-like"/>
    <property type="match status" value="1"/>
</dbReference>
<proteinExistence type="predicted"/>
<reference evidence="3" key="1">
    <citation type="journal article" date="2019" name="Int. J. Syst. Evol. Microbiol.">
        <title>The Global Catalogue of Microorganisms (GCM) 10K type strain sequencing project: providing services to taxonomists for standard genome sequencing and annotation.</title>
        <authorList>
            <consortium name="The Broad Institute Genomics Platform"/>
            <consortium name="The Broad Institute Genome Sequencing Center for Infectious Disease"/>
            <person name="Wu L."/>
            <person name="Ma J."/>
        </authorList>
    </citation>
    <scope>NUCLEOTIDE SEQUENCE [LARGE SCALE GENOMIC DNA]</scope>
    <source>
        <strain evidence="3">JCM 10671</strain>
    </source>
</reference>
<evidence type="ECO:0000313" key="2">
    <source>
        <dbReference type="EMBL" id="GAA0603529.1"/>
    </source>
</evidence>
<dbReference type="Proteomes" id="UP001500957">
    <property type="component" value="Unassembled WGS sequence"/>
</dbReference>
<dbReference type="Pfam" id="PF02627">
    <property type="entry name" value="CMD"/>
    <property type="match status" value="1"/>
</dbReference>
<feature type="domain" description="Carboxymuconolactone decarboxylase-like" evidence="1">
    <location>
        <begin position="21"/>
        <end position="104"/>
    </location>
</feature>